<evidence type="ECO:0000256" key="2">
    <source>
        <dbReference type="ARBA" id="ARBA00006220"/>
    </source>
</evidence>
<evidence type="ECO:0000313" key="7">
    <source>
        <dbReference type="EMBL" id="OLP89694.1"/>
    </source>
</evidence>
<evidence type="ECO:0000256" key="3">
    <source>
        <dbReference type="ARBA" id="ARBA00012146"/>
    </source>
</evidence>
<dbReference type="EMBL" id="LSRX01000749">
    <property type="protein sequence ID" value="OLP89694.1"/>
    <property type="molecule type" value="Genomic_DNA"/>
</dbReference>
<evidence type="ECO:0000256" key="5">
    <source>
        <dbReference type="ARBA" id="ARBA00022801"/>
    </source>
</evidence>
<dbReference type="GO" id="GO:0004427">
    <property type="term" value="F:inorganic diphosphate phosphatase activity"/>
    <property type="evidence" value="ECO:0007669"/>
    <property type="project" value="UniProtKB-EC"/>
</dbReference>
<reference evidence="7 8" key="1">
    <citation type="submission" date="2016-02" db="EMBL/GenBank/DDBJ databases">
        <title>Genome analysis of coral dinoflagellate symbionts highlights evolutionary adaptations to a symbiotic lifestyle.</title>
        <authorList>
            <person name="Aranda M."/>
            <person name="Li Y."/>
            <person name="Liew Y.J."/>
            <person name="Baumgarten S."/>
            <person name="Simakov O."/>
            <person name="Wilson M."/>
            <person name="Piel J."/>
            <person name="Ashoor H."/>
            <person name="Bougouffa S."/>
            <person name="Bajic V.B."/>
            <person name="Ryu T."/>
            <person name="Ravasi T."/>
            <person name="Bayer T."/>
            <person name="Micklem G."/>
            <person name="Kim H."/>
            <person name="Bhak J."/>
            <person name="Lajeunesse T.C."/>
            <person name="Voolstra C.R."/>
        </authorList>
    </citation>
    <scope>NUCLEOTIDE SEQUENCE [LARGE SCALE GENOMIC DNA]</scope>
    <source>
        <strain evidence="7 8">CCMP2467</strain>
    </source>
</reference>
<dbReference type="InterPro" id="IPR036649">
    <property type="entry name" value="Pyrophosphatase_sf"/>
</dbReference>
<dbReference type="Gene3D" id="3.90.80.10">
    <property type="entry name" value="Inorganic pyrophosphatase"/>
    <property type="match status" value="1"/>
</dbReference>
<keyword evidence="5" id="KW-0378">Hydrolase</keyword>
<keyword evidence="8" id="KW-1185">Reference proteome</keyword>
<protein>
    <recommendedName>
        <fullName evidence="3">inorganic diphosphatase</fullName>
        <ecNumber evidence="3">3.6.1.1</ecNumber>
    </recommendedName>
</protein>
<dbReference type="InterPro" id="IPR011992">
    <property type="entry name" value="EF-hand-dom_pair"/>
</dbReference>
<dbReference type="InterPro" id="IPR008162">
    <property type="entry name" value="Pyrophosphatase"/>
</dbReference>
<name>A0A1Q9D3G8_SYMMI</name>
<dbReference type="OMA" id="PSYRVKY"/>
<dbReference type="EC" id="3.6.1.1" evidence="3"/>
<dbReference type="AlphaFoldDB" id="A0A1Q9D3G8"/>
<evidence type="ECO:0000256" key="6">
    <source>
        <dbReference type="ARBA" id="ARBA00022842"/>
    </source>
</evidence>
<dbReference type="Pfam" id="PF00719">
    <property type="entry name" value="Pyrophosphatase"/>
    <property type="match status" value="1"/>
</dbReference>
<dbReference type="GO" id="GO:0005737">
    <property type="term" value="C:cytoplasm"/>
    <property type="evidence" value="ECO:0007669"/>
    <property type="project" value="InterPro"/>
</dbReference>
<dbReference type="PANTHER" id="PTHR10286">
    <property type="entry name" value="INORGANIC PYROPHOSPHATASE"/>
    <property type="match status" value="1"/>
</dbReference>
<comment type="cofactor">
    <cofactor evidence="1">
        <name>Mg(2+)</name>
        <dbReference type="ChEBI" id="CHEBI:18420"/>
    </cofactor>
</comment>
<accession>A0A1Q9D3G8</accession>
<proteinExistence type="inferred from homology"/>
<keyword evidence="6" id="KW-0460">Magnesium</keyword>
<gene>
    <name evidence="7" type="primary">PPA1</name>
    <name evidence="7" type="ORF">AK812_SmicGene28812</name>
</gene>
<evidence type="ECO:0000313" key="8">
    <source>
        <dbReference type="Proteomes" id="UP000186817"/>
    </source>
</evidence>
<sequence length="438" mass="49118">MPARSSRHLGPFSFVHCGSIGVNFFSLGFFAEDPPWSMGNCCSGGEYQARKADADLLAFPGIADGSVTISKDSAEAMSAMKAVFHRLCTSPSDELISANDVAKMHNLLGEPLDEDETVRMMSFFMASSPSEKVVAFDKFMLWWNELHDSSADSNQYYSQERYRQRFKVLQSRLQDPKIASIQTVTEGDVGSRRFRVWFECDGHRLSPWHDVPLRNSDESYNFICEIPKWTRKKYEIATGEILNPIKQDVKNGVLRDYKWGDMLFNYGAFPQTWEDPKHISTDTGCPGDNDPVDVIELGARQRPVGSIVRVKILGILAMIDDDETDWKVLAIALDDDKAPIVHDLNDVEAHWPGALRCLTDWLRMYKTAEGKNENKFGFAGKPQSAEFAKQVVEETHQAWKQLLVDASAKGKMKKVVSGPDLYTELALGASQSMQPAPA</sequence>
<evidence type="ECO:0000256" key="1">
    <source>
        <dbReference type="ARBA" id="ARBA00001946"/>
    </source>
</evidence>
<dbReference type="PROSITE" id="PS00387">
    <property type="entry name" value="PPASE"/>
    <property type="match status" value="1"/>
</dbReference>
<dbReference type="CDD" id="cd00412">
    <property type="entry name" value="pyrophosphatase"/>
    <property type="match status" value="1"/>
</dbReference>
<dbReference type="GO" id="GO:0006796">
    <property type="term" value="P:phosphate-containing compound metabolic process"/>
    <property type="evidence" value="ECO:0007669"/>
    <property type="project" value="InterPro"/>
</dbReference>
<keyword evidence="4" id="KW-0479">Metal-binding</keyword>
<dbReference type="Proteomes" id="UP000186817">
    <property type="component" value="Unassembled WGS sequence"/>
</dbReference>
<comment type="caution">
    <text evidence="7">The sequence shown here is derived from an EMBL/GenBank/DDBJ whole genome shotgun (WGS) entry which is preliminary data.</text>
</comment>
<dbReference type="OrthoDB" id="1608002at2759"/>
<comment type="similarity">
    <text evidence="2">Belongs to the PPase family.</text>
</comment>
<evidence type="ECO:0000256" key="4">
    <source>
        <dbReference type="ARBA" id="ARBA00022723"/>
    </source>
</evidence>
<dbReference type="GO" id="GO:0000287">
    <property type="term" value="F:magnesium ion binding"/>
    <property type="evidence" value="ECO:0007669"/>
    <property type="project" value="InterPro"/>
</dbReference>
<dbReference type="SUPFAM" id="SSF47473">
    <property type="entry name" value="EF-hand"/>
    <property type="match status" value="1"/>
</dbReference>
<dbReference type="SUPFAM" id="SSF50324">
    <property type="entry name" value="Inorganic pyrophosphatase"/>
    <property type="match status" value="1"/>
</dbReference>
<organism evidence="7 8">
    <name type="scientific">Symbiodinium microadriaticum</name>
    <name type="common">Dinoflagellate</name>
    <name type="synonym">Zooxanthella microadriatica</name>
    <dbReference type="NCBI Taxonomy" id="2951"/>
    <lineage>
        <taxon>Eukaryota</taxon>
        <taxon>Sar</taxon>
        <taxon>Alveolata</taxon>
        <taxon>Dinophyceae</taxon>
        <taxon>Suessiales</taxon>
        <taxon>Symbiodiniaceae</taxon>
        <taxon>Symbiodinium</taxon>
    </lineage>
</organism>